<feature type="region of interest" description="Disordered" evidence="1">
    <location>
        <begin position="235"/>
        <end position="272"/>
    </location>
</feature>
<feature type="signal peptide" evidence="2">
    <location>
        <begin position="1"/>
        <end position="18"/>
    </location>
</feature>
<dbReference type="Pfam" id="PF06918">
    <property type="entry name" value="DUF1280"/>
    <property type="match status" value="1"/>
</dbReference>
<reference evidence="3" key="1">
    <citation type="journal article" date="2013" name="Genetics">
        <title>The draft genome and transcriptome of Panagrellus redivivus are shaped by the harsh demands of a free-living lifestyle.</title>
        <authorList>
            <person name="Srinivasan J."/>
            <person name="Dillman A.R."/>
            <person name="Macchietto M.G."/>
            <person name="Heikkinen L."/>
            <person name="Lakso M."/>
            <person name="Fracchia K.M."/>
            <person name="Antoshechkin I."/>
            <person name="Mortazavi A."/>
            <person name="Wong G."/>
            <person name="Sternberg P.W."/>
        </authorList>
    </citation>
    <scope>NUCLEOTIDE SEQUENCE [LARGE SCALE GENOMIC DNA]</scope>
    <source>
        <strain evidence="3">MT8872</strain>
    </source>
</reference>
<dbReference type="InterPro" id="IPR009689">
    <property type="entry name" value="DUF1280"/>
</dbReference>
<feature type="compositionally biased region" description="Polar residues" evidence="1">
    <location>
        <begin position="109"/>
        <end position="118"/>
    </location>
</feature>
<dbReference type="AlphaFoldDB" id="A0A7E4USB0"/>
<organism evidence="3 4">
    <name type="scientific">Panagrellus redivivus</name>
    <name type="common">Microworm</name>
    <dbReference type="NCBI Taxonomy" id="6233"/>
    <lineage>
        <taxon>Eukaryota</taxon>
        <taxon>Metazoa</taxon>
        <taxon>Ecdysozoa</taxon>
        <taxon>Nematoda</taxon>
        <taxon>Chromadorea</taxon>
        <taxon>Rhabditida</taxon>
        <taxon>Tylenchina</taxon>
        <taxon>Panagrolaimomorpha</taxon>
        <taxon>Panagrolaimoidea</taxon>
        <taxon>Panagrolaimidae</taxon>
        <taxon>Panagrellus</taxon>
    </lineage>
</organism>
<protein>
    <submittedName>
        <fullName evidence="4">Integrase catalytic domain-containing protein</fullName>
    </submittedName>
</protein>
<dbReference type="PANTHER" id="PTHR31424:SF3">
    <property type="entry name" value="RING-TYPE DOMAIN-CONTAINING PROTEIN"/>
    <property type="match status" value="1"/>
</dbReference>
<evidence type="ECO:0000256" key="2">
    <source>
        <dbReference type="SAM" id="SignalP"/>
    </source>
</evidence>
<accession>A0A7E4USB0</accession>
<evidence type="ECO:0000313" key="3">
    <source>
        <dbReference type="Proteomes" id="UP000492821"/>
    </source>
</evidence>
<feature type="region of interest" description="Disordered" evidence="1">
    <location>
        <begin position="187"/>
        <end position="207"/>
    </location>
</feature>
<feature type="compositionally biased region" description="Polar residues" evidence="1">
    <location>
        <begin position="257"/>
        <end position="268"/>
    </location>
</feature>
<feature type="chain" id="PRO_5028938704" evidence="2">
    <location>
        <begin position="19"/>
        <end position="1079"/>
    </location>
</feature>
<dbReference type="PANTHER" id="PTHR31424">
    <property type="entry name" value="PROTEIN CBG23806"/>
    <property type="match status" value="1"/>
</dbReference>
<feature type="region of interest" description="Disordered" evidence="1">
    <location>
        <begin position="109"/>
        <end position="165"/>
    </location>
</feature>
<dbReference type="Proteomes" id="UP000492821">
    <property type="component" value="Unassembled WGS sequence"/>
</dbReference>
<feature type="compositionally biased region" description="Low complexity" evidence="1">
    <location>
        <begin position="154"/>
        <end position="165"/>
    </location>
</feature>
<keyword evidence="3" id="KW-1185">Reference proteome</keyword>
<feature type="region of interest" description="Disordered" evidence="1">
    <location>
        <begin position="643"/>
        <end position="716"/>
    </location>
</feature>
<feature type="compositionally biased region" description="Acidic residues" evidence="1">
    <location>
        <begin position="647"/>
        <end position="693"/>
    </location>
</feature>
<evidence type="ECO:0000313" key="4">
    <source>
        <dbReference type="WBParaSite" id="Pan_g12252.t1"/>
    </source>
</evidence>
<sequence length="1079" mass="120968">MWWSAVRTLLLLATKDHTVPFGAVLRWDMETFSKYRSKRGYKSRYGYRVASNNVFSLKIYFIDCICRIHIFYPRQPSRRSLHAQHFNARRLLPLLSYVVGSVPSRLTMVNSTDESGSPTAVDITDNDPQQRQQQGQKRSVDSRVSKKQRRKAASAKANAAKATKQSNVVVEQQVKLDQRNAILAKAREAKANKATKSKPTKRPCSDNVAECTNSVAFEPEELLFELEVALEHAFTQATSNNDDDISSKRRRLDAQSEPESTSTHNEVQAESAELEQKFQEIKGQLQQARDSLKEFRIAEKNLLQKLRPQARLPFSQLSKSGRAKAAKKLMSHLQKFCPNYMESDWIAIFAYIFPAIKHHQQLTAVQTLQLQIETHSSQRTMDKIRSVLFNLGIQFLASKRVVNELRLLFALSVSHVVMYNGKKPVPNAYVTDVVGTLQRRLEAQIRQGNFRASDSVAYCLVIDKGSTTTKCGILCSSLDNRNAPSAMLLAAIYEGDEDRELMRQAFGPVIAALETFDSVTVDGVVYPVVRFFTGDLKCCKCFLGIKASTCRRPCPWCNAVNDFVFGLLEPHGMDGEGRDFDTVDASMSQEDVPLMKFDSSHIVLPCLHLFMGVAARVIDFTLNGLCSLEHRLKKKAAAKLAAAEGGENNEDDEVDSPEADSLCNDEDSPEADGLCNDEDSPEADGPCNDEDSPEAGSLHNDAVPPEADGLHNEEDPAEAEHRLIELALDGIERLEFNEKQAAAILKNETYSTETATNLSCASKKCIFNAFGEFLERSNRQDRVTHPTTQKTHHTLCLGLSAKHSAKLPAKYKYADPTRQKVLSAVIEERKLASKNHTKALKKLNTAHNKLLAKTKAVDNSEYCEVFFDVLSKFGADRKAWHQRFNGAHTRRILSNANKIPSKLVAIIDGVETRLTELDPTVADGVKALQLLGEVQEFTRAKKLSRDEIVNLSKKVEVLRYHFRNSTLSTLLVGHKAHVILNHMVPMAEKWTTVNYFSEQAIEAAHAEVNRQSARILTRDVQKRLTMIIQWSFEINMVKDEYGTIASKSNEKRSAPDREIIGSTTDVPEFFALEQSLNDD</sequence>
<keyword evidence="2" id="KW-0732">Signal</keyword>
<proteinExistence type="predicted"/>
<name>A0A7E4USB0_PANRE</name>
<reference evidence="4" key="2">
    <citation type="submission" date="2020-10" db="UniProtKB">
        <authorList>
            <consortium name="WormBaseParasite"/>
        </authorList>
    </citation>
    <scope>IDENTIFICATION</scope>
</reference>
<dbReference type="WBParaSite" id="Pan_g12252.t1">
    <property type="protein sequence ID" value="Pan_g12252.t1"/>
    <property type="gene ID" value="Pan_g12252"/>
</dbReference>
<evidence type="ECO:0000256" key="1">
    <source>
        <dbReference type="SAM" id="MobiDB-lite"/>
    </source>
</evidence>